<organism evidence="2 3">
    <name type="scientific">Sporotomaculum syntrophicum</name>
    <dbReference type="NCBI Taxonomy" id="182264"/>
    <lineage>
        <taxon>Bacteria</taxon>
        <taxon>Bacillati</taxon>
        <taxon>Bacillota</taxon>
        <taxon>Clostridia</taxon>
        <taxon>Eubacteriales</taxon>
        <taxon>Desulfallaceae</taxon>
        <taxon>Sporotomaculum</taxon>
    </lineage>
</organism>
<dbReference type="RefSeq" id="WP_161822062.1">
    <property type="nucleotide sequence ID" value="NZ_LSRS01000003.1"/>
</dbReference>
<reference evidence="2" key="1">
    <citation type="submission" date="2016-02" db="EMBL/GenBank/DDBJ databases">
        <title>Draft Genome Sequence of Sporotomaculum syntrophicum Strain FB, a Syntrophic Benzoate Degrader.</title>
        <authorList>
            <person name="Nobu M.K."/>
            <person name="Narihiro T."/>
            <person name="Qiu Y.-L."/>
            <person name="Ohashi A."/>
            <person name="Liu W.-T."/>
            <person name="Yuji S."/>
        </authorList>
    </citation>
    <scope>NUCLEOTIDE SEQUENCE</scope>
    <source>
        <strain evidence="2">FB</strain>
    </source>
</reference>
<proteinExistence type="predicted"/>
<feature type="transmembrane region" description="Helical" evidence="1">
    <location>
        <begin position="119"/>
        <end position="139"/>
    </location>
</feature>
<name>A0A9D2WQ81_9FIRM</name>
<evidence type="ECO:0000313" key="2">
    <source>
        <dbReference type="EMBL" id="KAF1085622.1"/>
    </source>
</evidence>
<keyword evidence="3" id="KW-1185">Reference proteome</keyword>
<evidence type="ECO:0000313" key="3">
    <source>
        <dbReference type="Proteomes" id="UP000798488"/>
    </source>
</evidence>
<gene>
    <name evidence="2" type="ORF">SPSYN_01765</name>
</gene>
<comment type="caution">
    <text evidence="2">The sequence shown here is derived from an EMBL/GenBank/DDBJ whole genome shotgun (WGS) entry which is preliminary data.</text>
</comment>
<feature type="transmembrane region" description="Helical" evidence="1">
    <location>
        <begin position="82"/>
        <end position="103"/>
    </location>
</feature>
<keyword evidence="1" id="KW-0472">Membrane</keyword>
<keyword evidence="1" id="KW-1133">Transmembrane helix</keyword>
<dbReference type="EMBL" id="LSRS01000003">
    <property type="protein sequence ID" value="KAF1085622.1"/>
    <property type="molecule type" value="Genomic_DNA"/>
</dbReference>
<keyword evidence="1" id="KW-0812">Transmembrane</keyword>
<protein>
    <submittedName>
        <fullName evidence="2">Uncharacterized protein</fullName>
    </submittedName>
</protein>
<accession>A0A9D2WQ81</accession>
<evidence type="ECO:0000256" key="1">
    <source>
        <dbReference type="SAM" id="Phobius"/>
    </source>
</evidence>
<dbReference type="AlphaFoldDB" id="A0A9D2WQ81"/>
<dbReference type="OrthoDB" id="1808995at2"/>
<feature type="transmembrane region" description="Helical" evidence="1">
    <location>
        <begin position="50"/>
        <end position="70"/>
    </location>
</feature>
<sequence length="152" mass="16486">MSEVISLLQGIPETIATLALSLSFARISLRWLPIVVGGVIISIIGSAIKLLPLTLGLHSVAMLLMCVLFISKTTHISPSKSFIVTISSVIILIFFEIVIHLSISRLTTLSLEAASTDSLLWFLIGLPQAIIIFILSLLVSKIKKPVLNGWKI</sequence>
<feature type="transmembrane region" description="Helical" evidence="1">
    <location>
        <begin position="27"/>
        <end position="44"/>
    </location>
</feature>
<dbReference type="Proteomes" id="UP000798488">
    <property type="component" value="Unassembled WGS sequence"/>
</dbReference>